<dbReference type="PROSITE" id="PS50879">
    <property type="entry name" value="RNASE_H_1"/>
    <property type="match status" value="1"/>
</dbReference>
<dbReference type="AlphaFoldDB" id="A0A430AJH1"/>
<feature type="domain" description="RNase H type-1" evidence="1">
    <location>
        <begin position="1"/>
        <end position="128"/>
    </location>
</feature>
<dbReference type="InterPro" id="IPR036397">
    <property type="entry name" value="RNaseH_sf"/>
</dbReference>
<dbReference type="SUPFAM" id="SSF53098">
    <property type="entry name" value="Ribonuclease H-like"/>
    <property type="match status" value="1"/>
</dbReference>
<dbReference type="GO" id="GO:0003676">
    <property type="term" value="F:nucleic acid binding"/>
    <property type="evidence" value="ECO:0007669"/>
    <property type="project" value="InterPro"/>
</dbReference>
<protein>
    <submittedName>
        <fullName evidence="2">Ribonuclease HI</fullName>
    </submittedName>
</protein>
<sequence>MLKIYTDASTKGNPGPSGAGIILLGDGLYEQLHFPLPILTNHEAEFEAVILALDYVNKRDLPKQTVFLFTDSKIVAQTIEKEYSKQACFNTYLEKIHSLTKNYELFLCKWIPESQNKGADHLARQGLNKARKELNDERRS</sequence>
<evidence type="ECO:0000259" key="1">
    <source>
        <dbReference type="PROSITE" id="PS50879"/>
    </source>
</evidence>
<dbReference type="RefSeq" id="WP_126822497.1">
    <property type="nucleotide sequence ID" value="NZ_JBHLWU010000001.1"/>
</dbReference>
<comment type="caution">
    <text evidence="2">The sequence shown here is derived from an EMBL/GenBank/DDBJ whole genome shotgun (WGS) entry which is preliminary data.</text>
</comment>
<dbReference type="Gene3D" id="3.30.420.10">
    <property type="entry name" value="Ribonuclease H-like superfamily/Ribonuclease H"/>
    <property type="match status" value="1"/>
</dbReference>
<dbReference type="Proteomes" id="UP000288669">
    <property type="component" value="Unassembled WGS sequence"/>
</dbReference>
<evidence type="ECO:0000313" key="2">
    <source>
        <dbReference type="EMBL" id="RSU08163.1"/>
    </source>
</evidence>
<dbReference type="EMBL" id="NGJZ01000001">
    <property type="protein sequence ID" value="RSU08163.1"/>
    <property type="molecule type" value="Genomic_DNA"/>
</dbReference>
<organism evidence="2 3">
    <name type="scientific">Vagococcus entomophilus</name>
    <dbReference type="NCBI Taxonomy" id="1160095"/>
    <lineage>
        <taxon>Bacteria</taxon>
        <taxon>Bacillati</taxon>
        <taxon>Bacillota</taxon>
        <taxon>Bacilli</taxon>
        <taxon>Lactobacillales</taxon>
        <taxon>Enterococcaceae</taxon>
        <taxon>Vagococcus</taxon>
    </lineage>
</organism>
<name>A0A430AJH1_9ENTE</name>
<keyword evidence="3" id="KW-1185">Reference proteome</keyword>
<reference evidence="2 3" key="1">
    <citation type="submission" date="2017-05" db="EMBL/GenBank/DDBJ databases">
        <title>Vagococcus spp. assemblies.</title>
        <authorList>
            <person name="Gulvik C.A."/>
        </authorList>
    </citation>
    <scope>NUCLEOTIDE SEQUENCE [LARGE SCALE GENOMIC DNA]</scope>
    <source>
        <strain evidence="2 3">DSM 24756</strain>
    </source>
</reference>
<dbReference type="GO" id="GO:0004523">
    <property type="term" value="F:RNA-DNA hybrid ribonuclease activity"/>
    <property type="evidence" value="ECO:0007669"/>
    <property type="project" value="InterPro"/>
</dbReference>
<dbReference type="InterPro" id="IPR012337">
    <property type="entry name" value="RNaseH-like_sf"/>
</dbReference>
<dbReference type="InterPro" id="IPR002156">
    <property type="entry name" value="RNaseH_domain"/>
</dbReference>
<proteinExistence type="predicted"/>
<dbReference type="CDD" id="cd09279">
    <property type="entry name" value="RNase_HI_like"/>
    <property type="match status" value="1"/>
</dbReference>
<dbReference type="Pfam" id="PF00075">
    <property type="entry name" value="RNase_H"/>
    <property type="match status" value="1"/>
</dbReference>
<dbReference type="OrthoDB" id="7845843at2"/>
<gene>
    <name evidence="2" type="ORF">CBF30_02660</name>
</gene>
<evidence type="ECO:0000313" key="3">
    <source>
        <dbReference type="Proteomes" id="UP000288669"/>
    </source>
</evidence>
<accession>A0A430AJH1</accession>